<dbReference type="AlphaFoldDB" id="A0A6A6TDN3"/>
<accession>A0A6A6TDN3</accession>
<dbReference type="OrthoDB" id="548474at2759"/>
<proteinExistence type="predicted"/>
<dbReference type="PANTHER" id="PTHR40422">
    <property type="entry name" value="TRANSLATION MACHINERY-ASSOCIATED PROTEIN 17"/>
    <property type="match status" value="1"/>
</dbReference>
<dbReference type="InterPro" id="IPR038966">
    <property type="entry name" value="TMA17"/>
</dbReference>
<dbReference type="EMBL" id="MU004324">
    <property type="protein sequence ID" value="KAF2657576.1"/>
    <property type="molecule type" value="Genomic_DNA"/>
</dbReference>
<evidence type="ECO:0000313" key="3">
    <source>
        <dbReference type="EMBL" id="KAF2657576.1"/>
    </source>
</evidence>
<keyword evidence="4" id="KW-1185">Reference proteome</keyword>
<evidence type="ECO:0000313" key="4">
    <source>
        <dbReference type="Proteomes" id="UP000799324"/>
    </source>
</evidence>
<keyword evidence="1" id="KW-0175">Coiled coil</keyword>
<evidence type="ECO:0000256" key="1">
    <source>
        <dbReference type="SAM" id="Coils"/>
    </source>
</evidence>
<reference evidence="3" key="1">
    <citation type="journal article" date="2020" name="Stud. Mycol.">
        <title>101 Dothideomycetes genomes: a test case for predicting lifestyles and emergence of pathogens.</title>
        <authorList>
            <person name="Haridas S."/>
            <person name="Albert R."/>
            <person name="Binder M."/>
            <person name="Bloem J."/>
            <person name="Labutti K."/>
            <person name="Salamov A."/>
            <person name="Andreopoulos B."/>
            <person name="Baker S."/>
            <person name="Barry K."/>
            <person name="Bills G."/>
            <person name="Bluhm B."/>
            <person name="Cannon C."/>
            <person name="Castanera R."/>
            <person name="Culley D."/>
            <person name="Daum C."/>
            <person name="Ezra D."/>
            <person name="Gonzalez J."/>
            <person name="Henrissat B."/>
            <person name="Kuo A."/>
            <person name="Liang C."/>
            <person name="Lipzen A."/>
            <person name="Lutzoni F."/>
            <person name="Magnuson J."/>
            <person name="Mondo S."/>
            <person name="Nolan M."/>
            <person name="Ohm R."/>
            <person name="Pangilinan J."/>
            <person name="Park H.-J."/>
            <person name="Ramirez L."/>
            <person name="Alfaro M."/>
            <person name="Sun H."/>
            <person name="Tritt A."/>
            <person name="Yoshinaga Y."/>
            <person name="Zwiers L.-H."/>
            <person name="Turgeon B."/>
            <person name="Goodwin S."/>
            <person name="Spatafora J."/>
            <person name="Crous P."/>
            <person name="Grigoriev I."/>
        </authorList>
    </citation>
    <scope>NUCLEOTIDE SEQUENCE</scope>
    <source>
        <strain evidence="3">CBS 122681</strain>
    </source>
</reference>
<sequence>MSSEALPISPARFAKALEDLSIGSLHSKVAELRNSIAHLEASNKELEHFARENDDRDCYEYLLENRQVIKSMEERIELVKREIVEVRGMPFEPQEVKTAPATQNGTATATQNGTSAGQAATNGGDASAAAVNGEEEEGVFL</sequence>
<dbReference type="GO" id="GO:0030674">
    <property type="term" value="F:protein-macromolecule adaptor activity"/>
    <property type="evidence" value="ECO:0007669"/>
    <property type="project" value="TreeGrafter"/>
</dbReference>
<name>A0A6A6TDN3_9PLEO</name>
<feature type="region of interest" description="Disordered" evidence="2">
    <location>
        <begin position="94"/>
        <end position="141"/>
    </location>
</feature>
<dbReference type="PANTHER" id="PTHR40422:SF1">
    <property type="entry name" value="TRANSLATION MACHINERY-ASSOCIATED PROTEIN 17"/>
    <property type="match status" value="1"/>
</dbReference>
<gene>
    <name evidence="3" type="ORF">K491DRAFT_325251</name>
</gene>
<evidence type="ECO:0000256" key="2">
    <source>
        <dbReference type="SAM" id="MobiDB-lite"/>
    </source>
</evidence>
<feature type="coiled-coil region" evidence="1">
    <location>
        <begin position="29"/>
        <end position="89"/>
    </location>
</feature>
<dbReference type="GO" id="GO:0070682">
    <property type="term" value="P:proteasome regulatory particle assembly"/>
    <property type="evidence" value="ECO:0007669"/>
    <property type="project" value="InterPro"/>
</dbReference>
<protein>
    <submittedName>
        <fullName evidence="3">Uncharacterized protein</fullName>
    </submittedName>
</protein>
<feature type="compositionally biased region" description="Low complexity" evidence="2">
    <location>
        <begin position="98"/>
        <end position="132"/>
    </location>
</feature>
<dbReference type="Proteomes" id="UP000799324">
    <property type="component" value="Unassembled WGS sequence"/>
</dbReference>
<organism evidence="3 4">
    <name type="scientific">Lophiostoma macrostomum CBS 122681</name>
    <dbReference type="NCBI Taxonomy" id="1314788"/>
    <lineage>
        <taxon>Eukaryota</taxon>
        <taxon>Fungi</taxon>
        <taxon>Dikarya</taxon>
        <taxon>Ascomycota</taxon>
        <taxon>Pezizomycotina</taxon>
        <taxon>Dothideomycetes</taxon>
        <taxon>Pleosporomycetidae</taxon>
        <taxon>Pleosporales</taxon>
        <taxon>Lophiostomataceae</taxon>
        <taxon>Lophiostoma</taxon>
    </lineage>
</organism>